<feature type="region of interest" description="Disordered" evidence="1">
    <location>
        <begin position="163"/>
        <end position="207"/>
    </location>
</feature>
<feature type="compositionally biased region" description="Gly residues" evidence="1">
    <location>
        <begin position="175"/>
        <end position="189"/>
    </location>
</feature>
<gene>
    <name evidence="2" type="ORF">STAFG_0450</name>
</gene>
<proteinExistence type="predicted"/>
<comment type="caution">
    <text evidence="2">The sequence shown here is derived from an EMBL/GenBank/DDBJ whole genome shotgun (WGS) entry which is preliminary data.</text>
</comment>
<feature type="region of interest" description="Disordered" evidence="1">
    <location>
        <begin position="286"/>
        <end position="309"/>
    </location>
</feature>
<feature type="compositionally biased region" description="Polar residues" evidence="1">
    <location>
        <begin position="164"/>
        <end position="173"/>
    </location>
</feature>
<feature type="region of interest" description="Disordered" evidence="1">
    <location>
        <begin position="344"/>
        <end position="373"/>
    </location>
</feature>
<dbReference type="PATRIC" id="fig|1283301.3.peg.437"/>
<keyword evidence="3" id="KW-1185">Reference proteome</keyword>
<reference evidence="2 3" key="1">
    <citation type="submission" date="2013-02" db="EMBL/GenBank/DDBJ databases">
        <title>Draft Genome Sequence of Streptomyces afghaniensis, Which Produces Compounds of the Julimycin B-Complex.</title>
        <authorList>
            <person name="Gruening B.A."/>
            <person name="Praeg A."/>
            <person name="Erxleben A."/>
            <person name="Guenther S."/>
            <person name="Fiedler H.-P."/>
            <person name="Goodfellow M."/>
            <person name="Mueller M."/>
        </authorList>
    </citation>
    <scope>NUCLEOTIDE SEQUENCE [LARGE SCALE GENOMIC DNA]</scope>
    <source>
        <strain evidence="2 3">772</strain>
    </source>
</reference>
<evidence type="ECO:0000313" key="2">
    <source>
        <dbReference type="EMBL" id="EPJ42477.1"/>
    </source>
</evidence>
<protein>
    <submittedName>
        <fullName evidence="2">Uncharacterized protein</fullName>
    </submittedName>
</protein>
<dbReference type="Proteomes" id="UP000015001">
    <property type="component" value="Unassembled WGS sequence"/>
</dbReference>
<accession>S4N3T5</accession>
<dbReference type="AlphaFoldDB" id="S4N3T5"/>
<name>S4N3T5_9ACTN</name>
<feature type="compositionally biased region" description="Basic and acidic residues" evidence="1">
    <location>
        <begin position="350"/>
        <end position="371"/>
    </location>
</feature>
<organism evidence="2 3">
    <name type="scientific">Streptomyces afghaniensis 772</name>
    <dbReference type="NCBI Taxonomy" id="1283301"/>
    <lineage>
        <taxon>Bacteria</taxon>
        <taxon>Bacillati</taxon>
        <taxon>Actinomycetota</taxon>
        <taxon>Actinomycetes</taxon>
        <taxon>Kitasatosporales</taxon>
        <taxon>Streptomycetaceae</taxon>
        <taxon>Streptomyces</taxon>
    </lineage>
</organism>
<evidence type="ECO:0000313" key="3">
    <source>
        <dbReference type="Proteomes" id="UP000015001"/>
    </source>
</evidence>
<dbReference type="HOGENOM" id="CLU_582549_0_0_11"/>
<dbReference type="EMBL" id="AOPY01001254">
    <property type="protein sequence ID" value="EPJ42477.1"/>
    <property type="molecule type" value="Genomic_DNA"/>
</dbReference>
<sequence>MCRGLVVTGLRLLHDGLGRGHARCGSLGSGPRCLCLCLCRSVGPHRVRHLGGDGLPCIRLGRNYDSRLGRRGGPRERDRLGHRCGLRDRSGCRALLRSSLRGLLTTVGGFSGGTRPPGYVGSTIGERRFTVLAGTVHDRPRRILRNRRFARLRLGHRLTLRANAHTSGHTSNPGLGRGHLVPGGTGTHAGGVTHDGRTHNGRTLGGNGLLRLVGGHRRTGGLVRRRRSLRGLFGVDTLRRLLRVGALRGTGRGRRCRGDRLRGDPGGDGLGRAGLLRCRNNRFRRRRPGAHRGLGRNLRAPGRGGRRGRLRGARAVEVLGAGRRPHGLSYRRFRGAAVGERAHRAGGAVGERRAEVQRPARGDRRDRRRVGQADAAEVDRAAVAAGELVRARLVHGLDDRLRRGRGDLVAPGAMGARQQQVLVLDGVLGEVGVRTVRGGARLFHHACALRQSLARDLAGVGHAYPSPIG</sequence>
<evidence type="ECO:0000256" key="1">
    <source>
        <dbReference type="SAM" id="MobiDB-lite"/>
    </source>
</evidence>